<organism evidence="11 12">
    <name type="scientific">Trypanosoma cruzi Dm28c</name>
    <dbReference type="NCBI Taxonomy" id="1416333"/>
    <lineage>
        <taxon>Eukaryota</taxon>
        <taxon>Discoba</taxon>
        <taxon>Euglenozoa</taxon>
        <taxon>Kinetoplastea</taxon>
        <taxon>Metakinetoplastina</taxon>
        <taxon>Trypanosomatida</taxon>
        <taxon>Trypanosomatidae</taxon>
        <taxon>Trypanosoma</taxon>
        <taxon>Schizotrypanum</taxon>
    </lineage>
</organism>
<dbReference type="OrthoDB" id="272512at2759"/>
<dbReference type="PANTHER" id="PTHR23063">
    <property type="entry name" value="PHOSPHOLIPID ACYLTRANSFERASE"/>
    <property type="match status" value="1"/>
</dbReference>
<name>V5B365_TRYCR</name>
<evidence type="ECO:0000256" key="10">
    <source>
        <dbReference type="SAM" id="MobiDB-lite"/>
    </source>
</evidence>
<dbReference type="EMBL" id="AYLP01000029">
    <property type="protein sequence ID" value="ESS67610.1"/>
    <property type="molecule type" value="Genomic_DNA"/>
</dbReference>
<evidence type="ECO:0000256" key="3">
    <source>
        <dbReference type="ARBA" id="ARBA00022692"/>
    </source>
</evidence>
<keyword evidence="5" id="KW-0443">Lipid metabolism</keyword>
<dbReference type="Proteomes" id="UP000017861">
    <property type="component" value="Unassembled WGS sequence"/>
</dbReference>
<dbReference type="PANTHER" id="PTHR23063:SF58">
    <property type="entry name" value="PUTATIVE-RELATED"/>
    <property type="match status" value="1"/>
</dbReference>
<dbReference type="VEuPathDB" id="TriTrypDB:TCDM_03665"/>
<evidence type="ECO:0000256" key="1">
    <source>
        <dbReference type="ARBA" id="ARBA00022516"/>
    </source>
</evidence>
<evidence type="ECO:0000256" key="2">
    <source>
        <dbReference type="ARBA" id="ARBA00022679"/>
    </source>
</evidence>
<evidence type="ECO:0000256" key="9">
    <source>
        <dbReference type="ARBA" id="ARBA00023315"/>
    </source>
</evidence>
<keyword evidence="1" id="KW-0444">Lipid biosynthesis</keyword>
<keyword evidence="4" id="KW-1133">Transmembrane helix</keyword>
<keyword evidence="2" id="KW-0808">Transferase</keyword>
<evidence type="ECO:0000256" key="7">
    <source>
        <dbReference type="ARBA" id="ARBA00023209"/>
    </source>
</evidence>
<gene>
    <name evidence="11" type="ORF">TCDM_03665</name>
</gene>
<keyword evidence="7" id="KW-0594">Phospholipid biosynthesis</keyword>
<dbReference type="GO" id="GO:0008374">
    <property type="term" value="F:O-acyltransferase activity"/>
    <property type="evidence" value="ECO:0007669"/>
    <property type="project" value="InterPro"/>
</dbReference>
<keyword evidence="6" id="KW-0472">Membrane</keyword>
<comment type="caution">
    <text evidence="11">The sequence shown here is derived from an EMBL/GenBank/DDBJ whole genome shotgun (WGS) entry which is preliminary data.</text>
</comment>
<evidence type="ECO:0000256" key="8">
    <source>
        <dbReference type="ARBA" id="ARBA00023264"/>
    </source>
</evidence>
<dbReference type="GO" id="GO:0008654">
    <property type="term" value="P:phospholipid biosynthetic process"/>
    <property type="evidence" value="ECO:0007669"/>
    <property type="project" value="UniProtKB-KW"/>
</dbReference>
<reference evidence="11 12" key="1">
    <citation type="journal article" date="2014" name="Genome Announc.">
        <title>Trypanosoma cruzi Clone Dm28c Draft Genome Sequence.</title>
        <authorList>
            <person name="Grisard E.C."/>
            <person name="Teixeira S.M."/>
            <person name="de Almeida L.G."/>
            <person name="Stoco P.H."/>
            <person name="Gerber A.L."/>
            <person name="Talavera-Lopez C."/>
            <person name="Lima O.C."/>
            <person name="Andersson B."/>
            <person name="de Vasconcelos A.T."/>
        </authorList>
    </citation>
    <scope>NUCLEOTIDE SEQUENCE [LARGE SCALE GENOMIC DNA]</scope>
    <source>
        <strain evidence="11 12">Dm28c</strain>
    </source>
</reference>
<feature type="region of interest" description="Disordered" evidence="10">
    <location>
        <begin position="541"/>
        <end position="574"/>
    </location>
</feature>
<evidence type="ECO:0000256" key="5">
    <source>
        <dbReference type="ARBA" id="ARBA00023098"/>
    </source>
</evidence>
<proteinExistence type="predicted"/>
<dbReference type="AlphaFoldDB" id="V5B365"/>
<sequence length="724" mass="81968">MSTCTDSKCQNPTVPLVASLAQVVCDKTSGQNHWCNKESTSEGVEQAKVHKKSMRAPRVALPREACHPFFYNYEVSDSLLQWLKVFIVGLLLLPMRVLYALLLLALASLFAVLTSILGEGSSGGEELQMKKEEEQRGCVQAPRRSRRRLSRAVMRWLTLSLGYWRIHRQKVFNYGRHADGSYAEAPVIVANHCTLQDGLLLLGEHNVSLVAGPSEAGWMRVVAWGEHCIETHEVKPRLMFWKQQKHGAARNDCHWPLLVFPETCYTNSRAIIQFQTDVFAAGLPVQPLLVQHMYTHFDPSWCCAMLPLTGMLLRTMCQVYNAVELTYLPVYDPSPEEQEDATLYAENVRRVMAHAMKVPATEHNKTDVRLILLAHKLKLPVEAVNVEVGHPHFMRMSYERMEHMLCRFAAALRSRKVNSIGPKIYLQWRYRFCVPEGFMTSSELGNFLMPFGDYPLLLDRLLNHLSRHAAVRGIFIAFRDFLSAMYTEPFPLRKESPGTLQTGREVYMDEVEEEVAVTFVLRRTFVLLLLAAETLFTQKKEMSMDTNRNCEPSPSSLVLSSSSSSTSSSSTCVDGVEKGRTSTFIYGHEVHHPTRRPKNDGLYSILTATAEDTMDSVLCDRHLDRDMFDVLCDILFIPHRTTMWRGAPAKSSAQLAEEDALFAYIRGGANPGVVKTTDMSFTGEDNTKSYITLHAFLRFGRKHRATAEYLHACCEHFLLGDDLA</sequence>
<keyword evidence="9" id="KW-0012">Acyltransferase</keyword>
<evidence type="ECO:0000256" key="4">
    <source>
        <dbReference type="ARBA" id="ARBA00022989"/>
    </source>
</evidence>
<dbReference type="InterPro" id="IPR045252">
    <property type="entry name" value="LPCAT1-like"/>
</dbReference>
<protein>
    <recommendedName>
        <fullName evidence="13">Phospholipid/glycerol acyltransferase domain-containing protein</fullName>
    </recommendedName>
</protein>
<evidence type="ECO:0000256" key="6">
    <source>
        <dbReference type="ARBA" id="ARBA00023136"/>
    </source>
</evidence>
<dbReference type="SUPFAM" id="SSF69593">
    <property type="entry name" value="Glycerol-3-phosphate (1)-acyltransferase"/>
    <property type="match status" value="1"/>
</dbReference>
<dbReference type="CDD" id="cd07991">
    <property type="entry name" value="LPLAT_LPCAT1-like"/>
    <property type="match status" value="1"/>
</dbReference>
<keyword evidence="8" id="KW-1208">Phospholipid metabolism</keyword>
<evidence type="ECO:0000313" key="11">
    <source>
        <dbReference type="EMBL" id="ESS67610.1"/>
    </source>
</evidence>
<keyword evidence="3" id="KW-0812">Transmembrane</keyword>
<feature type="compositionally biased region" description="Low complexity" evidence="10">
    <location>
        <begin position="552"/>
        <end position="571"/>
    </location>
</feature>
<accession>V5B365</accession>
<evidence type="ECO:0008006" key="13">
    <source>
        <dbReference type="Google" id="ProtNLM"/>
    </source>
</evidence>
<evidence type="ECO:0000313" key="12">
    <source>
        <dbReference type="Proteomes" id="UP000017861"/>
    </source>
</evidence>